<dbReference type="PROSITE" id="PS50156">
    <property type="entry name" value="SSD"/>
    <property type="match status" value="2"/>
</dbReference>
<feature type="transmembrane region" description="Helical" evidence="8">
    <location>
        <begin position="583"/>
        <end position="607"/>
    </location>
</feature>
<reference evidence="10" key="1">
    <citation type="submission" date="2021-01" db="EMBL/GenBank/DDBJ databases">
        <title>Whole genome shotgun sequence of Actinoplanes cyaneus NBRC 14990.</title>
        <authorList>
            <person name="Komaki H."/>
            <person name="Tamura T."/>
        </authorList>
    </citation>
    <scope>NUCLEOTIDE SEQUENCE</scope>
    <source>
        <strain evidence="10">NBRC 14990</strain>
    </source>
</reference>
<dbReference type="Pfam" id="PF03176">
    <property type="entry name" value="MMPL"/>
    <property type="match status" value="2"/>
</dbReference>
<evidence type="ECO:0000256" key="8">
    <source>
        <dbReference type="SAM" id="Phobius"/>
    </source>
</evidence>
<gene>
    <name evidence="10" type="ORF">Acy02nite_79510</name>
</gene>
<dbReference type="Proteomes" id="UP000619479">
    <property type="component" value="Unassembled WGS sequence"/>
</dbReference>
<evidence type="ECO:0000256" key="7">
    <source>
        <dbReference type="SAM" id="MobiDB-lite"/>
    </source>
</evidence>
<dbReference type="EMBL" id="BOMH01000071">
    <property type="protein sequence ID" value="GID70070.1"/>
    <property type="molecule type" value="Genomic_DNA"/>
</dbReference>
<keyword evidence="3" id="KW-1003">Cell membrane</keyword>
<dbReference type="RefSeq" id="WP_203753382.1">
    <property type="nucleotide sequence ID" value="NZ_BAAAUC010000032.1"/>
</dbReference>
<evidence type="ECO:0000313" key="10">
    <source>
        <dbReference type="EMBL" id="GID70070.1"/>
    </source>
</evidence>
<dbReference type="Gene3D" id="1.20.1640.10">
    <property type="entry name" value="Multidrug efflux transporter AcrB transmembrane domain"/>
    <property type="match status" value="2"/>
</dbReference>
<protein>
    <submittedName>
        <fullName evidence="10">Membrane protein</fullName>
    </submittedName>
</protein>
<evidence type="ECO:0000256" key="2">
    <source>
        <dbReference type="ARBA" id="ARBA00010157"/>
    </source>
</evidence>
<feature type="transmembrane region" description="Helical" evidence="8">
    <location>
        <begin position="628"/>
        <end position="649"/>
    </location>
</feature>
<dbReference type="PANTHER" id="PTHR33406:SF11">
    <property type="entry name" value="MEMBRANE PROTEIN SCO6666-RELATED"/>
    <property type="match status" value="1"/>
</dbReference>
<feature type="transmembrane region" description="Helical" evidence="8">
    <location>
        <begin position="542"/>
        <end position="563"/>
    </location>
</feature>
<feature type="transmembrane region" description="Helical" evidence="8">
    <location>
        <begin position="304"/>
        <end position="329"/>
    </location>
</feature>
<feature type="region of interest" description="Disordered" evidence="7">
    <location>
        <begin position="715"/>
        <end position="735"/>
    </location>
</feature>
<evidence type="ECO:0000256" key="4">
    <source>
        <dbReference type="ARBA" id="ARBA00022692"/>
    </source>
</evidence>
<feature type="transmembrane region" description="Helical" evidence="8">
    <location>
        <begin position="229"/>
        <end position="249"/>
    </location>
</feature>
<feature type="transmembrane region" description="Helical" evidence="8">
    <location>
        <begin position="661"/>
        <end position="684"/>
    </location>
</feature>
<keyword evidence="4 8" id="KW-0812">Transmembrane</keyword>
<dbReference type="InterPro" id="IPR000731">
    <property type="entry name" value="SSD"/>
</dbReference>
<dbReference type="PANTHER" id="PTHR33406">
    <property type="entry name" value="MEMBRANE PROTEIN MJ1562-RELATED"/>
    <property type="match status" value="1"/>
</dbReference>
<sequence>MATLLYRLGRFSFRRRRLTLVVWVMLLGLLGVGAAQLSGPASDELSIPGTESLRALEVVTEKFDGGVDTASARVVFTASGDATLTGPEQRAAVLATVAALRTAPQVTTVADPYEAGTIAPDGKTAYAGVSYAVAATGVSDTSRAALLAAGDTARRAGIGVEYSGEVTERAEAGGGAEGLGIAVAAVVLLITFGSLVAAGLPVLTALIGVGIGVLGIQIATGFLDLTSNTADLAVMLGLAVGIDYALFVLSRYRHELAIGRGGEEAAGRAVGAAGSAVVFAGLTVIIALAALAVVGIPFLAAMGVAAAGTVAVAVVISLSLLPALLGFAGRRVLPRPQRRGAGRPARTALGERWARGVVKHRVPVLILSVVAIGVVAIPGLGLSLALPDDSMASTGSTQRKAYDQLSEGFGAGINGSLLLVVEAAPGEAAAAGEQARELVSGLGGVVTAAEPNQAGDTATLTVVPRSGPLSEDTRKLVHDIRARQAGFTAATGGATLAVTGRTAVDIDVSEKINDALLPYLAVVVGLALLLLLMVFRSVLVPIKATLGFLLSVAASFGALVLVFQRGHLTDLVGIESTGPIVSFIPIFLIGILFGLAMDYEVFLILRAREEFVRGASPDEAIVAGMRHGARVVTAAALIMMSVFAGFVLADDIIIKSLGFALAFGVAVDALLVRMTIVPAVLSLLGRSAWWLPRWLDRILPDLDLDVEGERLARQLAGGTSPAADHAGETVAGQRR</sequence>
<feature type="transmembrane region" description="Helical" evidence="8">
    <location>
        <begin position="205"/>
        <end position="223"/>
    </location>
</feature>
<organism evidence="10 11">
    <name type="scientific">Actinoplanes cyaneus</name>
    <dbReference type="NCBI Taxonomy" id="52696"/>
    <lineage>
        <taxon>Bacteria</taxon>
        <taxon>Bacillati</taxon>
        <taxon>Actinomycetota</taxon>
        <taxon>Actinomycetes</taxon>
        <taxon>Micromonosporales</taxon>
        <taxon>Micromonosporaceae</taxon>
        <taxon>Actinoplanes</taxon>
    </lineage>
</organism>
<comment type="caution">
    <text evidence="10">The sequence shown here is derived from an EMBL/GenBank/DDBJ whole genome shotgun (WGS) entry which is preliminary data.</text>
</comment>
<comment type="similarity">
    <text evidence="2">Belongs to the resistance-nodulation-cell division (RND) (TC 2.A.6) family. MmpL subfamily.</text>
</comment>
<feature type="domain" description="SSD" evidence="9">
    <location>
        <begin position="518"/>
        <end position="683"/>
    </location>
</feature>
<name>A0A919M552_9ACTN</name>
<accession>A0A919M552</accession>
<feature type="transmembrane region" description="Helical" evidence="8">
    <location>
        <begin position="516"/>
        <end position="535"/>
    </location>
</feature>
<dbReference type="AlphaFoldDB" id="A0A919M552"/>
<evidence type="ECO:0000259" key="9">
    <source>
        <dbReference type="PROSITE" id="PS50156"/>
    </source>
</evidence>
<evidence type="ECO:0000313" key="11">
    <source>
        <dbReference type="Proteomes" id="UP000619479"/>
    </source>
</evidence>
<dbReference type="InterPro" id="IPR004869">
    <property type="entry name" value="MMPL_dom"/>
</dbReference>
<feature type="transmembrane region" description="Helical" evidence="8">
    <location>
        <begin position="270"/>
        <end position="298"/>
    </location>
</feature>
<feature type="transmembrane region" description="Helical" evidence="8">
    <location>
        <begin position="362"/>
        <end position="386"/>
    </location>
</feature>
<feature type="domain" description="SSD" evidence="9">
    <location>
        <begin position="214"/>
        <end position="327"/>
    </location>
</feature>
<evidence type="ECO:0000256" key="1">
    <source>
        <dbReference type="ARBA" id="ARBA00004651"/>
    </source>
</evidence>
<evidence type="ECO:0000256" key="5">
    <source>
        <dbReference type="ARBA" id="ARBA00022989"/>
    </source>
</evidence>
<dbReference type="InterPro" id="IPR050545">
    <property type="entry name" value="Mycobact_MmpL"/>
</dbReference>
<keyword evidence="5 8" id="KW-1133">Transmembrane helix</keyword>
<evidence type="ECO:0000256" key="3">
    <source>
        <dbReference type="ARBA" id="ARBA00022475"/>
    </source>
</evidence>
<dbReference type="GO" id="GO:0005886">
    <property type="term" value="C:plasma membrane"/>
    <property type="evidence" value="ECO:0007669"/>
    <property type="project" value="UniProtKB-SubCell"/>
</dbReference>
<evidence type="ECO:0000256" key="6">
    <source>
        <dbReference type="ARBA" id="ARBA00023136"/>
    </source>
</evidence>
<feature type="transmembrane region" description="Helical" evidence="8">
    <location>
        <begin position="179"/>
        <end position="198"/>
    </location>
</feature>
<keyword evidence="6 8" id="KW-0472">Membrane</keyword>
<proteinExistence type="inferred from homology"/>
<comment type="subcellular location">
    <subcellularLocation>
        <location evidence="1">Cell membrane</location>
        <topology evidence="1">Multi-pass membrane protein</topology>
    </subcellularLocation>
</comment>
<dbReference type="SUPFAM" id="SSF82866">
    <property type="entry name" value="Multidrug efflux transporter AcrB transmembrane domain"/>
    <property type="match status" value="2"/>
</dbReference>
<keyword evidence="11" id="KW-1185">Reference proteome</keyword>